<accession>A0A939HJC9</accession>
<dbReference type="AlphaFoldDB" id="A0A939HJC9"/>
<dbReference type="InterPro" id="IPR023214">
    <property type="entry name" value="HAD_sf"/>
</dbReference>
<reference evidence="1" key="1">
    <citation type="submission" date="2021-03" db="EMBL/GenBank/DDBJ databases">
        <title>The complete genome sequence of Acetobacter sp. TBRC 12339.</title>
        <authorList>
            <person name="Charoenyingcharoen P."/>
            <person name="Yukphan P."/>
        </authorList>
    </citation>
    <scope>NUCLEOTIDE SEQUENCE</scope>
    <source>
        <strain evidence="1">TBRC 12339</strain>
    </source>
</reference>
<proteinExistence type="predicted"/>
<dbReference type="InterPro" id="IPR010033">
    <property type="entry name" value="HAD_SF_ppase_IIIC"/>
</dbReference>
<dbReference type="RefSeq" id="WP_207846162.1">
    <property type="nucleotide sequence ID" value="NZ_JAFVMH010000004.1"/>
</dbReference>
<dbReference type="InterPro" id="IPR036514">
    <property type="entry name" value="SGNH_hydro_sf"/>
</dbReference>
<evidence type="ECO:0000313" key="2">
    <source>
        <dbReference type="Proteomes" id="UP000664073"/>
    </source>
</evidence>
<dbReference type="Proteomes" id="UP000664073">
    <property type="component" value="Unassembled WGS sequence"/>
</dbReference>
<dbReference type="GO" id="GO:0016788">
    <property type="term" value="F:hydrolase activity, acting on ester bonds"/>
    <property type="evidence" value="ECO:0007669"/>
    <property type="project" value="UniProtKB-ARBA"/>
</dbReference>
<dbReference type="InterPro" id="IPR010037">
    <property type="entry name" value="FkbH_domain"/>
</dbReference>
<sequence length="628" mass="68169">MEQLFWLPPHADLSGAIRAARVGTDPQIRLQAARNLSAFRRDFVQTGMLDRLIPQAVEAPEGLRACRLAILASHTVEHLLPAIRVACLARGLLAEIWCAPYGQYRQALLAPDGDLARFAPDFILLALDRWDTPLDVGLGATSEMAEAATARRVEELRGLWRRGRALGATVIQQSLIRPDTRLFGSYDRQVPGSPTAIAARLDSALCDTAKAEGVPVLDMEVCAALTGGAQALGDPARWHQAKQLVTPAAAPTYGDVLARIMAAACGLSRKCLVLDLDNTVWGGVVGDDGPEGLRLGQGSPEGESYTAFQHYIAQLGQRGIVLAVCSKNDTDMAERGFAHADMVLKRGDIAAFVANWDDKATNIRMIAQTLGLGLDALVFVDDNPAERAIVRRELPMVAVPEMPDDCALYPQVLAASGCFEAVSFTPDDLQRNRSYAANNARAAAMQGATDLDGYLRELDMRLLASRIDDASLARAVQLLNKTNQFNLTTRRYGEAEFRLVLATPGVQGWAFRLIDRFGDNGLVSVVLTRAEADEQRNLIENWVMSCRVLGRGVENAIFAVLALDACERGVGAMRGEYRPTPRNAMVSTLYGRLGFDGPDPAGTDGAVSWRYDMRRGVPPSPFIKVEMT</sequence>
<dbReference type="EMBL" id="JAFVMH010000004">
    <property type="protein sequence ID" value="MBO1325505.1"/>
    <property type="molecule type" value="Genomic_DNA"/>
</dbReference>
<protein>
    <submittedName>
        <fullName evidence="1">HAD family hydrolase</fullName>
    </submittedName>
</protein>
<keyword evidence="1" id="KW-0378">Hydrolase</keyword>
<dbReference type="NCBIfam" id="TIGR01681">
    <property type="entry name" value="HAD-SF-IIIC"/>
    <property type="match status" value="1"/>
</dbReference>
<organism evidence="1 2">
    <name type="scientific">Acetobacter garciniae</name>
    <dbReference type="NCBI Taxonomy" id="2817435"/>
    <lineage>
        <taxon>Bacteria</taxon>
        <taxon>Pseudomonadati</taxon>
        <taxon>Pseudomonadota</taxon>
        <taxon>Alphaproteobacteria</taxon>
        <taxon>Acetobacterales</taxon>
        <taxon>Acetobacteraceae</taxon>
        <taxon>Acetobacter</taxon>
    </lineage>
</organism>
<dbReference type="Gene3D" id="3.40.50.1000">
    <property type="entry name" value="HAD superfamily/HAD-like"/>
    <property type="match status" value="1"/>
</dbReference>
<name>A0A939HJC9_9PROT</name>
<dbReference type="NCBIfam" id="TIGR01686">
    <property type="entry name" value="FkbH"/>
    <property type="match status" value="1"/>
</dbReference>
<dbReference type="InterPro" id="IPR036412">
    <property type="entry name" value="HAD-like_sf"/>
</dbReference>
<comment type="caution">
    <text evidence="1">The sequence shown here is derived from an EMBL/GenBank/DDBJ whole genome shotgun (WGS) entry which is preliminary data.</text>
</comment>
<keyword evidence="2" id="KW-1185">Reference proteome</keyword>
<dbReference type="Gene3D" id="3.40.50.1110">
    <property type="entry name" value="SGNH hydrolase"/>
    <property type="match status" value="1"/>
</dbReference>
<gene>
    <name evidence="1" type="ORF">J2D77_10120</name>
</gene>
<evidence type="ECO:0000313" key="1">
    <source>
        <dbReference type="EMBL" id="MBO1325505.1"/>
    </source>
</evidence>
<dbReference type="SUPFAM" id="SSF56784">
    <property type="entry name" value="HAD-like"/>
    <property type="match status" value="1"/>
</dbReference>